<organism evidence="2 3">
    <name type="scientific">Spongiibacter thalassae</name>
    <dbReference type="NCBI Taxonomy" id="2721624"/>
    <lineage>
        <taxon>Bacteria</taxon>
        <taxon>Pseudomonadati</taxon>
        <taxon>Pseudomonadota</taxon>
        <taxon>Gammaproteobacteria</taxon>
        <taxon>Cellvibrionales</taxon>
        <taxon>Spongiibacteraceae</taxon>
        <taxon>Spongiibacter</taxon>
    </lineage>
</organism>
<dbReference type="EMBL" id="JAAWWK010000003">
    <property type="protein sequence ID" value="NKI17576.1"/>
    <property type="molecule type" value="Genomic_DNA"/>
</dbReference>
<name>A0ABX1GF59_9GAMM</name>
<proteinExistence type="predicted"/>
<feature type="signal peptide" evidence="1">
    <location>
        <begin position="1"/>
        <end position="29"/>
    </location>
</feature>
<sequence>MFKPASLFQSALKISALLTLTSAALFAQADEPKLLLEEVTVIGAVRGSANVDVADIDVAGDDSLTEMPVAYE</sequence>
<protein>
    <recommendedName>
        <fullName evidence="4">TonB-dependent receptor</fullName>
    </recommendedName>
</protein>
<dbReference type="Proteomes" id="UP000765845">
    <property type="component" value="Unassembled WGS sequence"/>
</dbReference>
<comment type="caution">
    <text evidence="2">The sequence shown here is derived from an EMBL/GenBank/DDBJ whole genome shotgun (WGS) entry which is preliminary data.</text>
</comment>
<evidence type="ECO:0008006" key="4">
    <source>
        <dbReference type="Google" id="ProtNLM"/>
    </source>
</evidence>
<keyword evidence="3" id="KW-1185">Reference proteome</keyword>
<evidence type="ECO:0000256" key="1">
    <source>
        <dbReference type="SAM" id="SignalP"/>
    </source>
</evidence>
<evidence type="ECO:0000313" key="3">
    <source>
        <dbReference type="Proteomes" id="UP000765845"/>
    </source>
</evidence>
<evidence type="ECO:0000313" key="2">
    <source>
        <dbReference type="EMBL" id="NKI17576.1"/>
    </source>
</evidence>
<dbReference type="RefSeq" id="WP_168450131.1">
    <property type="nucleotide sequence ID" value="NZ_JAAWWK010000003.1"/>
</dbReference>
<reference evidence="2 3" key="1">
    <citation type="submission" date="2020-04" db="EMBL/GenBank/DDBJ databases">
        <authorList>
            <person name="Yoon J."/>
        </authorList>
    </citation>
    <scope>NUCLEOTIDE SEQUENCE [LARGE SCALE GENOMIC DNA]</scope>
    <source>
        <strain evidence="2 3">KMU-166</strain>
    </source>
</reference>
<accession>A0ABX1GF59</accession>
<gene>
    <name evidence="2" type="ORF">HCU74_09110</name>
</gene>
<feature type="chain" id="PRO_5045224758" description="TonB-dependent receptor" evidence="1">
    <location>
        <begin position="30"/>
        <end position="72"/>
    </location>
</feature>
<keyword evidence="1" id="KW-0732">Signal</keyword>